<evidence type="ECO:0000256" key="2">
    <source>
        <dbReference type="SAM" id="SignalP"/>
    </source>
</evidence>
<evidence type="ECO:0000256" key="1">
    <source>
        <dbReference type="SAM" id="Phobius"/>
    </source>
</evidence>
<dbReference type="VEuPathDB" id="FungiDB:SeMB42_g00500"/>
<accession>A0A507DQM4</accession>
<protein>
    <submittedName>
        <fullName evidence="3">Uncharacterized protein</fullName>
    </submittedName>
</protein>
<evidence type="ECO:0000313" key="4">
    <source>
        <dbReference type="Proteomes" id="UP000317494"/>
    </source>
</evidence>
<evidence type="ECO:0000313" key="3">
    <source>
        <dbReference type="EMBL" id="TPX53963.1"/>
    </source>
</evidence>
<feature type="signal peptide" evidence="2">
    <location>
        <begin position="1"/>
        <end position="22"/>
    </location>
</feature>
<feature type="transmembrane region" description="Helical" evidence="1">
    <location>
        <begin position="100"/>
        <end position="117"/>
    </location>
</feature>
<dbReference type="EMBL" id="QEAN01000010">
    <property type="protein sequence ID" value="TPX53963.1"/>
    <property type="molecule type" value="Genomic_DNA"/>
</dbReference>
<gene>
    <name evidence="3" type="ORF">SeMB42_g00500</name>
</gene>
<reference evidence="3 4" key="1">
    <citation type="journal article" date="2019" name="Sci. Rep.">
        <title>Comparative genomics of chytrid fungi reveal insights into the obligate biotrophic and pathogenic lifestyle of Synchytrium endobioticum.</title>
        <authorList>
            <person name="van de Vossenberg B.T.L.H."/>
            <person name="Warris S."/>
            <person name="Nguyen H.D.T."/>
            <person name="van Gent-Pelzer M.P.E."/>
            <person name="Joly D.L."/>
            <person name="van de Geest H.C."/>
            <person name="Bonants P.J.M."/>
            <person name="Smith D.S."/>
            <person name="Levesque C.A."/>
            <person name="van der Lee T.A.J."/>
        </authorList>
    </citation>
    <scope>NUCLEOTIDE SEQUENCE [LARGE SCALE GENOMIC DNA]</scope>
    <source>
        <strain evidence="3 4">MB42</strain>
    </source>
</reference>
<sequence length="188" mass="20826">MMNMRIILVVASLSILPLSGYAFNEGAGRYARTDVANHGAMSGNSAGPSGYGIQPHRAVQPRVQPNYDERLVVFIVLASLAFAYEHFIGQTRGVRVGVQMGWIAAIGTFCFLLPYIFPARFGDADGAADPRLMGRRPIRHYPGPGNFERPYRPQYNGMGQPMYPRLRSTQGGRERSFGGAMQYRNGYM</sequence>
<feature type="transmembrane region" description="Helical" evidence="1">
    <location>
        <begin position="71"/>
        <end position="88"/>
    </location>
</feature>
<comment type="caution">
    <text evidence="3">The sequence shown here is derived from an EMBL/GenBank/DDBJ whole genome shotgun (WGS) entry which is preliminary data.</text>
</comment>
<feature type="chain" id="PRO_5021406240" evidence="2">
    <location>
        <begin position="23"/>
        <end position="188"/>
    </location>
</feature>
<dbReference type="AlphaFoldDB" id="A0A507DQM4"/>
<proteinExistence type="predicted"/>
<keyword evidence="4" id="KW-1185">Reference proteome</keyword>
<dbReference type="Proteomes" id="UP000317494">
    <property type="component" value="Unassembled WGS sequence"/>
</dbReference>
<name>A0A507DQM4_9FUNG</name>
<keyword evidence="1" id="KW-1133">Transmembrane helix</keyword>
<organism evidence="3 4">
    <name type="scientific">Synchytrium endobioticum</name>
    <dbReference type="NCBI Taxonomy" id="286115"/>
    <lineage>
        <taxon>Eukaryota</taxon>
        <taxon>Fungi</taxon>
        <taxon>Fungi incertae sedis</taxon>
        <taxon>Chytridiomycota</taxon>
        <taxon>Chytridiomycota incertae sedis</taxon>
        <taxon>Chytridiomycetes</taxon>
        <taxon>Synchytriales</taxon>
        <taxon>Synchytriaceae</taxon>
        <taxon>Synchytrium</taxon>
    </lineage>
</organism>
<keyword evidence="1" id="KW-0472">Membrane</keyword>
<keyword evidence="2" id="KW-0732">Signal</keyword>
<keyword evidence="1" id="KW-0812">Transmembrane</keyword>